<protein>
    <submittedName>
        <fullName evidence="5">Protein NETWORKED 2A-like</fullName>
    </submittedName>
</protein>
<evidence type="ECO:0000313" key="6">
    <source>
        <dbReference type="Proteomes" id="UP001140949"/>
    </source>
</evidence>
<dbReference type="PROSITE" id="PS51774">
    <property type="entry name" value="NAB"/>
    <property type="match status" value="1"/>
</dbReference>
<name>A0AAX6FVX3_IRIPA</name>
<reference evidence="5" key="2">
    <citation type="submission" date="2023-04" db="EMBL/GenBank/DDBJ databases">
        <authorList>
            <person name="Bruccoleri R.E."/>
            <person name="Oakeley E.J."/>
            <person name="Faust A.-M."/>
            <person name="Dessus-Babus S."/>
            <person name="Altorfer M."/>
            <person name="Burckhardt D."/>
            <person name="Oertli M."/>
            <person name="Naumann U."/>
            <person name="Petersen F."/>
            <person name="Wong J."/>
        </authorList>
    </citation>
    <scope>NUCLEOTIDE SEQUENCE</scope>
    <source>
        <strain evidence="5">GSM-AAB239-AS_SAM_17_03QT</strain>
        <tissue evidence="5">Leaf</tissue>
    </source>
</reference>
<reference evidence="5" key="1">
    <citation type="journal article" date="2023" name="GigaByte">
        <title>Genome assembly of the bearded iris, Iris pallida Lam.</title>
        <authorList>
            <person name="Bruccoleri R.E."/>
            <person name="Oakeley E.J."/>
            <person name="Faust A.M.E."/>
            <person name="Altorfer M."/>
            <person name="Dessus-Babus S."/>
            <person name="Burckhardt D."/>
            <person name="Oertli M."/>
            <person name="Naumann U."/>
            <person name="Petersen F."/>
            <person name="Wong J."/>
        </authorList>
    </citation>
    <scope>NUCLEOTIDE SEQUENCE</scope>
    <source>
        <strain evidence="5">GSM-AAB239-AS_SAM_17_03QT</strain>
    </source>
</reference>
<dbReference type="Pfam" id="PF07765">
    <property type="entry name" value="KIP1"/>
    <property type="match status" value="1"/>
</dbReference>
<evidence type="ECO:0000259" key="4">
    <source>
        <dbReference type="PROSITE" id="PS51774"/>
    </source>
</evidence>
<dbReference type="InterPro" id="IPR011684">
    <property type="entry name" value="NAB"/>
</dbReference>
<organism evidence="5 6">
    <name type="scientific">Iris pallida</name>
    <name type="common">Sweet iris</name>
    <dbReference type="NCBI Taxonomy" id="29817"/>
    <lineage>
        <taxon>Eukaryota</taxon>
        <taxon>Viridiplantae</taxon>
        <taxon>Streptophyta</taxon>
        <taxon>Embryophyta</taxon>
        <taxon>Tracheophyta</taxon>
        <taxon>Spermatophyta</taxon>
        <taxon>Magnoliopsida</taxon>
        <taxon>Liliopsida</taxon>
        <taxon>Asparagales</taxon>
        <taxon>Iridaceae</taxon>
        <taxon>Iridoideae</taxon>
        <taxon>Irideae</taxon>
        <taxon>Iris</taxon>
    </lineage>
</organism>
<dbReference type="GO" id="GO:0003779">
    <property type="term" value="F:actin binding"/>
    <property type="evidence" value="ECO:0007669"/>
    <property type="project" value="InterPro"/>
</dbReference>
<dbReference type="PANTHER" id="PTHR31631:SF0">
    <property type="entry name" value="PROTEIN NETWORKED 2D"/>
    <property type="match status" value="1"/>
</dbReference>
<feature type="coiled-coil region" evidence="2">
    <location>
        <begin position="336"/>
        <end position="377"/>
    </location>
</feature>
<evidence type="ECO:0000313" key="5">
    <source>
        <dbReference type="EMBL" id="KAJ6820141.1"/>
    </source>
</evidence>
<gene>
    <name evidence="5" type="ORF">M6B38_399540</name>
</gene>
<keyword evidence="1 2" id="KW-0175">Coiled coil</keyword>
<dbReference type="InterPro" id="IPR056888">
    <property type="entry name" value="NET2A-D/KIP1-like_dom"/>
</dbReference>
<feature type="compositionally biased region" description="Polar residues" evidence="3">
    <location>
        <begin position="685"/>
        <end position="696"/>
    </location>
</feature>
<keyword evidence="6" id="KW-1185">Reference proteome</keyword>
<dbReference type="Pfam" id="PF24918">
    <property type="entry name" value="NET2A_C"/>
    <property type="match status" value="1"/>
</dbReference>
<feature type="domain" description="NAB" evidence="4">
    <location>
        <begin position="1"/>
        <end position="58"/>
    </location>
</feature>
<feature type="compositionally biased region" description="Basic and acidic residues" evidence="3">
    <location>
        <begin position="473"/>
        <end position="485"/>
    </location>
</feature>
<proteinExistence type="predicted"/>
<feature type="region of interest" description="Disordered" evidence="3">
    <location>
        <begin position="91"/>
        <end position="139"/>
    </location>
</feature>
<feature type="coiled-coil region" evidence="2">
    <location>
        <begin position="513"/>
        <end position="575"/>
    </location>
</feature>
<dbReference type="AlphaFoldDB" id="A0AAX6FVX3"/>
<evidence type="ECO:0000256" key="1">
    <source>
        <dbReference type="ARBA" id="ARBA00023054"/>
    </source>
</evidence>
<sequence>MEERVKSMLKIIEQDGDSFAKKAEMYFKKRPELVNFVEETYKAYRALAERYDHISGELHKANHTIATAFPDQVQFDTQDEDDDNLPEAMTSIDPSKFHKPTNDIPPNISLANKRKENQPTLKKSRVARADSQVSKEKAQDEVDRLQKGILVLQTEKEFIKSSYEEGMAKYRDIEKRINEMEERLLLQDGLSASEVIDDNEARTIMAVTALKYCEHTLNNVQEQQKRSIEEARIESERIKIAKEKIVSCKGEDAHSKKTSDIPNGNKEMGTADVNTEGEVSSQMQENLEPQSLYVEVQENIEISSDTSVVELAEKINELVSKVISLEVTASSQTAQIKAMTMESEALLKNLQGFEAEKKALIDDSNSLRERLKKAEELLSTRNLEGCLPNEKSLVDDFSAELSTNTGDISEKVMSPKLHDEVAMPGSSQEPETSLPNIEAAIVCDERGTEEKETLGLDSVSQILKQEDEISSSRADDTDHPSKKDGTQVAEQEVSLDWLQLLVDGIEGKEKIILAEYTSILRNYKEAKKRLSEAEKKNQEYLNETTERIKELESANVKKDEEIQLLQQNLRSLQSKIDENAYARLWKVEEGSIFRRHETSEGLNKAKSIKVSSEAASSKQLDYNGQPTTSVVEEKFRRDIDKLLEENLEFWLRFSTSFQNIQKLQTDFEYLQAEIEKVKKNKSEDGNSPSSGYTTDPESLHVERQLRELKTEMQVWLEHSRLLQGELQTRFSSVDSVQEEISGALELSLQEDRLQFAPYQAAKFQGELLNIQMENNKVSDELQAGLDHVSRLQTEVETTMLSKLHEKFELPESTRSPHHHHHFKYLPAKTRIPLRSFLFTGKPKKRQSIFAWVHPAMHKKNASDLAARRHL</sequence>
<evidence type="ECO:0000256" key="3">
    <source>
        <dbReference type="SAM" id="MobiDB-lite"/>
    </source>
</evidence>
<dbReference type="PANTHER" id="PTHR31631">
    <property type="entry name" value="PROTEIN NETWORKED 2D"/>
    <property type="match status" value="1"/>
</dbReference>
<dbReference type="InterPro" id="IPR056889">
    <property type="entry name" value="NET2A-D/KIP1-like_C"/>
</dbReference>
<accession>A0AAX6FVX3</accession>
<dbReference type="Pfam" id="PF25014">
    <property type="entry name" value="NET2A"/>
    <property type="match status" value="1"/>
</dbReference>
<dbReference type="EMBL" id="JANAVB010025798">
    <property type="protein sequence ID" value="KAJ6820141.1"/>
    <property type="molecule type" value="Genomic_DNA"/>
</dbReference>
<comment type="caution">
    <text evidence="5">The sequence shown here is derived from an EMBL/GenBank/DDBJ whole genome shotgun (WGS) entry which is preliminary data.</text>
</comment>
<feature type="region of interest" description="Disordered" evidence="3">
    <location>
        <begin position="679"/>
        <end position="699"/>
    </location>
</feature>
<evidence type="ECO:0000256" key="2">
    <source>
        <dbReference type="SAM" id="Coils"/>
    </source>
</evidence>
<dbReference type="Proteomes" id="UP001140949">
    <property type="component" value="Unassembled WGS sequence"/>
</dbReference>
<feature type="region of interest" description="Disordered" evidence="3">
    <location>
        <begin position="467"/>
        <end position="489"/>
    </location>
</feature>